<reference evidence="2" key="1">
    <citation type="journal article" date="2019" name="Int. J. Syst. Evol. Microbiol.">
        <title>The Global Catalogue of Microorganisms (GCM) 10K type strain sequencing project: providing services to taxonomists for standard genome sequencing and annotation.</title>
        <authorList>
            <consortium name="The Broad Institute Genomics Platform"/>
            <consortium name="The Broad Institute Genome Sequencing Center for Infectious Disease"/>
            <person name="Wu L."/>
            <person name="Ma J."/>
        </authorList>
    </citation>
    <scope>NUCLEOTIDE SEQUENCE [LARGE SCALE GENOMIC DNA]</scope>
    <source>
        <strain evidence="2">JCM 17543</strain>
    </source>
</reference>
<name>A0ABP7L157_9SPHN</name>
<proteinExistence type="predicted"/>
<sequence>MSTILTTYRVYCYDGVNQVVSVDWLEAASDEAAVEKARAAGFGSKCEVWDGRRLVAKLEDERRTA</sequence>
<evidence type="ECO:0000313" key="2">
    <source>
        <dbReference type="Proteomes" id="UP001500827"/>
    </source>
</evidence>
<organism evidence="1 2">
    <name type="scientific">Sphingomonas limnosediminicola</name>
    <dbReference type="NCBI Taxonomy" id="940133"/>
    <lineage>
        <taxon>Bacteria</taxon>
        <taxon>Pseudomonadati</taxon>
        <taxon>Pseudomonadota</taxon>
        <taxon>Alphaproteobacteria</taxon>
        <taxon>Sphingomonadales</taxon>
        <taxon>Sphingomonadaceae</taxon>
        <taxon>Sphingomonas</taxon>
    </lineage>
</organism>
<dbReference type="EMBL" id="BAABBM010000001">
    <property type="protein sequence ID" value="GAA3892227.1"/>
    <property type="molecule type" value="Genomic_DNA"/>
</dbReference>
<accession>A0ABP7L157</accession>
<evidence type="ECO:0000313" key="1">
    <source>
        <dbReference type="EMBL" id="GAA3892227.1"/>
    </source>
</evidence>
<gene>
    <name evidence="1" type="ORF">GCM10022276_09180</name>
</gene>
<protein>
    <submittedName>
        <fullName evidence="1">Uncharacterized protein</fullName>
    </submittedName>
</protein>
<dbReference type="RefSeq" id="WP_344698507.1">
    <property type="nucleotide sequence ID" value="NZ_BAABBM010000001.1"/>
</dbReference>
<keyword evidence="2" id="KW-1185">Reference proteome</keyword>
<comment type="caution">
    <text evidence="1">The sequence shown here is derived from an EMBL/GenBank/DDBJ whole genome shotgun (WGS) entry which is preliminary data.</text>
</comment>
<dbReference type="Proteomes" id="UP001500827">
    <property type="component" value="Unassembled WGS sequence"/>
</dbReference>